<evidence type="ECO:0000313" key="2">
    <source>
        <dbReference type="EMBL" id="MBP1926960.1"/>
    </source>
</evidence>
<dbReference type="RefSeq" id="WP_209512679.1">
    <property type="nucleotide sequence ID" value="NZ_JAGGKS010000009.1"/>
</dbReference>
<dbReference type="InterPro" id="IPR024617">
    <property type="entry name" value="DUF3870"/>
</dbReference>
<dbReference type="EMBL" id="JAGGKS010000009">
    <property type="protein sequence ID" value="MBP1926960.1"/>
    <property type="molecule type" value="Genomic_DNA"/>
</dbReference>
<dbReference type="Pfam" id="PF12986">
    <property type="entry name" value="DUF3870"/>
    <property type="match status" value="1"/>
</dbReference>
<gene>
    <name evidence="2" type="ORF">J2Z76_002832</name>
</gene>
<reference evidence="2 3" key="1">
    <citation type="submission" date="2021-03" db="EMBL/GenBank/DDBJ databases">
        <title>Genomic Encyclopedia of Type Strains, Phase IV (KMG-IV): sequencing the most valuable type-strain genomes for metagenomic binning, comparative biology and taxonomic classification.</title>
        <authorList>
            <person name="Goeker M."/>
        </authorList>
    </citation>
    <scope>NUCLEOTIDE SEQUENCE [LARGE SCALE GENOMIC DNA]</scope>
    <source>
        <strain evidence="2 3">DSM 24004</strain>
    </source>
</reference>
<evidence type="ECO:0000259" key="1">
    <source>
        <dbReference type="Pfam" id="PF12986"/>
    </source>
</evidence>
<comment type="caution">
    <text evidence="2">The sequence shown here is derived from an EMBL/GenBank/DDBJ whole genome shotgun (WGS) entry which is preliminary data.</text>
</comment>
<sequence>MQENYDTYYSEDTVYFISYVRLPENIPAALFNGYIGVGLIINYKTGIIEDNSCTLVTDEAKKFLKDIIRGYNIYESDGIELLIDKIKKRFYGASQKCIAAILRDVYKKFYKWKVDNNIK</sequence>
<accession>A0ABS4GGZ6</accession>
<name>A0ABS4GGZ6_9FIRM</name>
<dbReference type="Proteomes" id="UP001519342">
    <property type="component" value="Unassembled WGS sequence"/>
</dbReference>
<proteinExistence type="predicted"/>
<organism evidence="2 3">
    <name type="scientific">Sedimentibacter acidaminivorans</name>
    <dbReference type="NCBI Taxonomy" id="913099"/>
    <lineage>
        <taxon>Bacteria</taxon>
        <taxon>Bacillati</taxon>
        <taxon>Bacillota</taxon>
        <taxon>Tissierellia</taxon>
        <taxon>Sedimentibacter</taxon>
    </lineage>
</organism>
<feature type="domain" description="DUF3870" evidence="1">
    <location>
        <begin position="19"/>
        <end position="109"/>
    </location>
</feature>
<keyword evidence="3" id="KW-1185">Reference proteome</keyword>
<protein>
    <recommendedName>
        <fullName evidence="1">DUF3870 domain-containing protein</fullName>
    </recommendedName>
</protein>
<evidence type="ECO:0000313" key="3">
    <source>
        <dbReference type="Proteomes" id="UP001519342"/>
    </source>
</evidence>